<reference evidence="2 3" key="1">
    <citation type="submission" date="2013-05" db="EMBL/GenBank/DDBJ databases">
        <title>Genome assembly of Chondromyces apiculatus DSM 436.</title>
        <authorList>
            <person name="Sharma G."/>
            <person name="Khatri I."/>
            <person name="Kaur C."/>
            <person name="Mayilraj S."/>
            <person name="Subramanian S."/>
        </authorList>
    </citation>
    <scope>NUCLEOTIDE SEQUENCE [LARGE SCALE GENOMIC DNA]</scope>
    <source>
        <strain evidence="2 3">DSM 436</strain>
    </source>
</reference>
<name>A0A017T926_9BACT</name>
<evidence type="ECO:0000256" key="1">
    <source>
        <dbReference type="SAM" id="MobiDB-lite"/>
    </source>
</evidence>
<dbReference type="Proteomes" id="UP000019678">
    <property type="component" value="Unassembled WGS sequence"/>
</dbReference>
<organism evidence="2 3">
    <name type="scientific">Chondromyces apiculatus DSM 436</name>
    <dbReference type="NCBI Taxonomy" id="1192034"/>
    <lineage>
        <taxon>Bacteria</taxon>
        <taxon>Pseudomonadati</taxon>
        <taxon>Myxococcota</taxon>
        <taxon>Polyangia</taxon>
        <taxon>Polyangiales</taxon>
        <taxon>Polyangiaceae</taxon>
        <taxon>Chondromyces</taxon>
    </lineage>
</organism>
<evidence type="ECO:0000313" key="2">
    <source>
        <dbReference type="EMBL" id="EYF05081.1"/>
    </source>
</evidence>
<dbReference type="AlphaFoldDB" id="A0A017T926"/>
<feature type="compositionally biased region" description="Basic residues" evidence="1">
    <location>
        <begin position="52"/>
        <end position="63"/>
    </location>
</feature>
<keyword evidence="3" id="KW-1185">Reference proteome</keyword>
<feature type="compositionally biased region" description="Low complexity" evidence="1">
    <location>
        <begin position="40"/>
        <end position="51"/>
    </location>
</feature>
<comment type="caution">
    <text evidence="2">The sequence shown here is derived from an EMBL/GenBank/DDBJ whole genome shotgun (WGS) entry which is preliminary data.</text>
</comment>
<feature type="region of interest" description="Disordered" evidence="1">
    <location>
        <begin position="27"/>
        <end position="69"/>
    </location>
</feature>
<evidence type="ECO:0000313" key="3">
    <source>
        <dbReference type="Proteomes" id="UP000019678"/>
    </source>
</evidence>
<protein>
    <submittedName>
        <fullName evidence="2">Uncharacterized protein</fullName>
    </submittedName>
</protein>
<proteinExistence type="predicted"/>
<accession>A0A017T926</accession>
<gene>
    <name evidence="2" type="ORF">CAP_3671</name>
</gene>
<dbReference type="EMBL" id="ASRX01000027">
    <property type="protein sequence ID" value="EYF05081.1"/>
    <property type="molecule type" value="Genomic_DNA"/>
</dbReference>
<sequence>MQTANRRTGPCNPADFLGLSRRTVNDGCHHAGHGQPRLAPRGPFRSGTRGPSRPRGRRAHHARTAASALRPWRALERAGTPRLGEQGRAHALAALSG</sequence>